<dbReference type="OrthoDB" id="9773738at2"/>
<proteinExistence type="inferred from homology"/>
<dbReference type="SMART" id="SM00849">
    <property type="entry name" value="Lactamase_B"/>
    <property type="match status" value="1"/>
</dbReference>
<dbReference type="SUPFAM" id="SSF56281">
    <property type="entry name" value="Metallo-hydrolase/oxidoreductase"/>
    <property type="match status" value="1"/>
</dbReference>
<gene>
    <name evidence="6" type="ORF">SAMN05444389_10365</name>
</gene>
<dbReference type="Proteomes" id="UP000184444">
    <property type="component" value="Unassembled WGS sequence"/>
</dbReference>
<keyword evidence="2" id="KW-0479">Metal-binding</keyword>
<dbReference type="STRING" id="53463.SAMN05444389_10365"/>
<keyword evidence="7" id="KW-1185">Reference proteome</keyword>
<evidence type="ECO:0000256" key="1">
    <source>
        <dbReference type="ARBA" id="ARBA00007749"/>
    </source>
</evidence>
<dbReference type="GO" id="GO:0046872">
    <property type="term" value="F:metal ion binding"/>
    <property type="evidence" value="ECO:0007669"/>
    <property type="project" value="UniProtKB-KW"/>
</dbReference>
<dbReference type="EMBL" id="FRCK01000003">
    <property type="protein sequence ID" value="SHM03637.1"/>
    <property type="molecule type" value="Genomic_DNA"/>
</dbReference>
<evidence type="ECO:0000259" key="5">
    <source>
        <dbReference type="SMART" id="SM00849"/>
    </source>
</evidence>
<organism evidence="6 7">
    <name type="scientific">Paracoccus solventivorans</name>
    <dbReference type="NCBI Taxonomy" id="53463"/>
    <lineage>
        <taxon>Bacteria</taxon>
        <taxon>Pseudomonadati</taxon>
        <taxon>Pseudomonadota</taxon>
        <taxon>Alphaproteobacteria</taxon>
        <taxon>Rhodobacterales</taxon>
        <taxon>Paracoccaceae</taxon>
        <taxon>Paracoccus</taxon>
    </lineage>
</organism>
<evidence type="ECO:0000313" key="7">
    <source>
        <dbReference type="Proteomes" id="UP000184444"/>
    </source>
</evidence>
<keyword evidence="3" id="KW-0378">Hydrolase</keyword>
<dbReference type="Pfam" id="PF00753">
    <property type="entry name" value="Lactamase_B"/>
    <property type="match status" value="1"/>
</dbReference>
<dbReference type="PANTHER" id="PTHR42978:SF6">
    <property type="entry name" value="QUORUM-QUENCHING LACTONASE YTNP-RELATED"/>
    <property type="match status" value="1"/>
</dbReference>
<evidence type="ECO:0000313" key="6">
    <source>
        <dbReference type="EMBL" id="SHM03637.1"/>
    </source>
</evidence>
<evidence type="ECO:0000256" key="4">
    <source>
        <dbReference type="ARBA" id="ARBA00022833"/>
    </source>
</evidence>
<dbReference type="CDD" id="cd07720">
    <property type="entry name" value="OPHC2-like_MBL-fold"/>
    <property type="match status" value="1"/>
</dbReference>
<dbReference type="InterPro" id="IPR001279">
    <property type="entry name" value="Metallo-B-lactamas"/>
</dbReference>
<dbReference type="PANTHER" id="PTHR42978">
    <property type="entry name" value="QUORUM-QUENCHING LACTONASE YTNP-RELATED-RELATED"/>
    <property type="match status" value="1"/>
</dbReference>
<comment type="similarity">
    <text evidence="1">Belongs to the metallo-beta-lactamase superfamily.</text>
</comment>
<dbReference type="InterPro" id="IPR036866">
    <property type="entry name" value="RibonucZ/Hydroxyglut_hydro"/>
</dbReference>
<dbReference type="Gene3D" id="3.60.15.10">
    <property type="entry name" value="Ribonuclease Z/Hydroxyacylglutathione hydrolase-like"/>
    <property type="match status" value="1"/>
</dbReference>
<name>A0A1M7FJ28_9RHOB</name>
<protein>
    <submittedName>
        <fullName evidence="6">Glyoxylase, beta-lactamase superfamily II</fullName>
    </submittedName>
</protein>
<dbReference type="GO" id="GO:0016787">
    <property type="term" value="F:hydrolase activity"/>
    <property type="evidence" value="ECO:0007669"/>
    <property type="project" value="UniProtKB-KW"/>
</dbReference>
<feature type="domain" description="Metallo-beta-lactamase" evidence="5">
    <location>
        <begin position="61"/>
        <end position="269"/>
    </location>
</feature>
<evidence type="ECO:0000256" key="2">
    <source>
        <dbReference type="ARBA" id="ARBA00022723"/>
    </source>
</evidence>
<accession>A0A1M7FJ28</accession>
<dbReference type="InterPro" id="IPR051013">
    <property type="entry name" value="MBL_superfamily_lactonases"/>
</dbReference>
<dbReference type="RefSeq" id="WP_073063885.1">
    <property type="nucleotide sequence ID" value="NZ_FRCK01000003.1"/>
</dbReference>
<keyword evidence="4" id="KW-0862">Zinc</keyword>
<reference evidence="7" key="1">
    <citation type="submission" date="2016-11" db="EMBL/GenBank/DDBJ databases">
        <authorList>
            <person name="Varghese N."/>
            <person name="Submissions S."/>
        </authorList>
    </citation>
    <scope>NUCLEOTIDE SEQUENCE [LARGE SCALE GENOMIC DNA]</scope>
    <source>
        <strain evidence="7">DSM 6637</strain>
    </source>
</reference>
<evidence type="ECO:0000256" key="3">
    <source>
        <dbReference type="ARBA" id="ARBA00022801"/>
    </source>
</evidence>
<dbReference type="AlphaFoldDB" id="A0A1M7FJ28"/>
<sequence>MNQLPTRQIPGVYHRRFGEVLVTALSDGFVEMGYDIFREFSRDEVDRMMARDHRLSPPRISVNCFLLRGPMGRVLIDTGSQDNFGPTAGKLFENLAAAGVDPASIEHVLLTHCHPDHSAGLTDTRDGRRLFPNARLIVNRKEIAHWFSDEERDRADERKRLRYFDWTRAQVGPYRDAGLLDEAGDGDEVLPGITLLECAGHTPGHSTWAIRSQGRQMIVWGDLAHVPEVQVARPGVSMSFDHDPDLAARNRIALLQRIHDEDMLVAGMHIHFPGFGWLMRDGDGWRIATEQWAFEI</sequence>